<proteinExistence type="predicted"/>
<dbReference type="EMBL" id="AGNL01050753">
    <property type="protein sequence ID" value="EJK43693.1"/>
    <property type="molecule type" value="Genomic_DNA"/>
</dbReference>
<feature type="region of interest" description="Disordered" evidence="1">
    <location>
        <begin position="197"/>
        <end position="240"/>
    </location>
</feature>
<evidence type="ECO:0000313" key="3">
    <source>
        <dbReference type="Proteomes" id="UP000266841"/>
    </source>
</evidence>
<keyword evidence="3" id="KW-1185">Reference proteome</keyword>
<sequence length="240" mass="25877">MQKVGPRNSRVVHHRRVRLAPRPPLDPVRTEEHPQGHAVLAAQRHERTALAVGRERVDRREAESRRGGTERRDLVGQVPVRGGRAAPTAAGRGRPPRRRPGPLGRRLLPLGGRLLPPSGPVVDELPLPVALLAPRRLHRYDSLLLALGESQVEAHARQPRVRLCTRADEAEHLLEVVAPAEAHVGVEGEVVDVDVVPEDGPEEAGSGRKAGDVGRRGPAGRRPGQGRAGGGTLLVLEGEE</sequence>
<feature type="compositionally biased region" description="Low complexity" evidence="1">
    <location>
        <begin position="81"/>
        <end position="93"/>
    </location>
</feature>
<dbReference type="Proteomes" id="UP000266841">
    <property type="component" value="Unassembled WGS sequence"/>
</dbReference>
<feature type="compositionally biased region" description="Basic residues" evidence="1">
    <location>
        <begin position="10"/>
        <end position="19"/>
    </location>
</feature>
<feature type="compositionally biased region" description="Basic and acidic residues" evidence="1">
    <location>
        <begin position="205"/>
        <end position="215"/>
    </location>
</feature>
<dbReference type="AlphaFoldDB" id="K0QY52"/>
<comment type="caution">
    <text evidence="2">The sequence shown here is derived from an EMBL/GenBank/DDBJ whole genome shotgun (WGS) entry which is preliminary data.</text>
</comment>
<feature type="region of interest" description="Disordered" evidence="1">
    <location>
        <begin position="1"/>
        <end position="103"/>
    </location>
</feature>
<accession>K0QY52</accession>
<gene>
    <name evidence="2" type="ORF">THAOC_37837</name>
</gene>
<name>K0QY52_THAOC</name>
<feature type="compositionally biased region" description="Basic and acidic residues" evidence="1">
    <location>
        <begin position="43"/>
        <end position="74"/>
    </location>
</feature>
<protein>
    <submittedName>
        <fullName evidence="2">Uncharacterized protein</fullName>
    </submittedName>
</protein>
<reference evidence="2 3" key="1">
    <citation type="journal article" date="2012" name="Genome Biol.">
        <title>Genome and low-iron response of an oceanic diatom adapted to chronic iron limitation.</title>
        <authorList>
            <person name="Lommer M."/>
            <person name="Specht M."/>
            <person name="Roy A.S."/>
            <person name="Kraemer L."/>
            <person name="Andreson R."/>
            <person name="Gutowska M.A."/>
            <person name="Wolf J."/>
            <person name="Bergner S.V."/>
            <person name="Schilhabel M.B."/>
            <person name="Klostermeier U.C."/>
            <person name="Beiko R.G."/>
            <person name="Rosenstiel P."/>
            <person name="Hippler M."/>
            <person name="Laroche J."/>
        </authorList>
    </citation>
    <scope>NUCLEOTIDE SEQUENCE [LARGE SCALE GENOMIC DNA]</scope>
    <source>
        <strain evidence="2 3">CCMP1005</strain>
    </source>
</reference>
<evidence type="ECO:0000313" key="2">
    <source>
        <dbReference type="EMBL" id="EJK43693.1"/>
    </source>
</evidence>
<evidence type="ECO:0000256" key="1">
    <source>
        <dbReference type="SAM" id="MobiDB-lite"/>
    </source>
</evidence>
<organism evidence="2 3">
    <name type="scientific">Thalassiosira oceanica</name>
    <name type="common">Marine diatom</name>
    <dbReference type="NCBI Taxonomy" id="159749"/>
    <lineage>
        <taxon>Eukaryota</taxon>
        <taxon>Sar</taxon>
        <taxon>Stramenopiles</taxon>
        <taxon>Ochrophyta</taxon>
        <taxon>Bacillariophyta</taxon>
        <taxon>Coscinodiscophyceae</taxon>
        <taxon>Thalassiosirophycidae</taxon>
        <taxon>Thalassiosirales</taxon>
        <taxon>Thalassiosiraceae</taxon>
        <taxon>Thalassiosira</taxon>
    </lineage>
</organism>